<dbReference type="GO" id="GO:0030234">
    <property type="term" value="F:enzyme regulator activity"/>
    <property type="evidence" value="ECO:0007669"/>
    <property type="project" value="InterPro"/>
</dbReference>
<dbReference type="GO" id="GO:0006808">
    <property type="term" value="P:regulation of nitrogen utilization"/>
    <property type="evidence" value="ECO:0007669"/>
    <property type="project" value="InterPro"/>
</dbReference>
<dbReference type="PRINTS" id="PR00340">
    <property type="entry name" value="PIIGLNB"/>
</dbReference>
<protein>
    <submittedName>
        <fullName evidence="3">Nitrogen regulatory protein P-II</fullName>
    </submittedName>
</protein>
<dbReference type="InterPro" id="IPR015867">
    <property type="entry name" value="N-reg_PII/ATP_PRibTrfase_C"/>
</dbReference>
<comment type="similarity">
    <text evidence="1">Belongs to the P(II) protein family.</text>
</comment>
<dbReference type="Gene3D" id="3.30.70.120">
    <property type="match status" value="1"/>
</dbReference>
<proteinExistence type="inferred from homology"/>
<dbReference type="InterPro" id="IPR011322">
    <property type="entry name" value="N-reg_PII-like_a/b"/>
</dbReference>
<dbReference type="Proteomes" id="UP000288215">
    <property type="component" value="Unassembled WGS sequence"/>
</dbReference>
<comment type="caution">
    <text evidence="3">The sequence shown here is derived from an EMBL/GenBank/DDBJ whole genome shotgun (WGS) entry which is preliminary data.</text>
</comment>
<evidence type="ECO:0000256" key="2">
    <source>
        <dbReference type="SAM" id="MobiDB-lite"/>
    </source>
</evidence>
<dbReference type="PANTHER" id="PTHR30115">
    <property type="entry name" value="NITROGEN REGULATORY PROTEIN P-II"/>
    <property type="match status" value="1"/>
</dbReference>
<organism evidence="3 4">
    <name type="scientific">Methanosuratincola subterraneus</name>
    <dbReference type="NCBI Taxonomy" id="2593994"/>
    <lineage>
        <taxon>Archaea</taxon>
        <taxon>Thermoproteota</taxon>
        <taxon>Methanosuratincolia</taxon>
        <taxon>Candidatus Methanomethylicales</taxon>
        <taxon>Candidatus Methanomethylicaceae</taxon>
        <taxon>Candidatus Methanosuratincola (ex Vanwonterghem et al. 2016)</taxon>
    </lineage>
</organism>
<dbReference type="InterPro" id="IPR017918">
    <property type="entry name" value="N-reg_PII_CS"/>
</dbReference>
<dbReference type="InterPro" id="IPR002187">
    <property type="entry name" value="N-reg_PII"/>
</dbReference>
<evidence type="ECO:0000313" key="3">
    <source>
        <dbReference type="EMBL" id="RWX72767.1"/>
    </source>
</evidence>
<dbReference type="Pfam" id="PF00543">
    <property type="entry name" value="P-II"/>
    <property type="match status" value="1"/>
</dbReference>
<gene>
    <name evidence="3" type="ORF">Metus_1626</name>
</gene>
<dbReference type="AlphaFoldDB" id="A0A3S4UFK0"/>
<reference evidence="3 4" key="1">
    <citation type="submission" date="2018-12" db="EMBL/GenBank/DDBJ databases">
        <title>The complete genome of the methanogenic archaea of the candidate phylum Verstraetearchaeota, obtained from the metagenome of underground thermal water.</title>
        <authorList>
            <person name="Kadnikov V.V."/>
            <person name="Mardanov A.V."/>
            <person name="Beletsky A.V."/>
            <person name="Karnachuk O.V."/>
            <person name="Ravin N.V."/>
        </authorList>
    </citation>
    <scope>NUCLEOTIDE SEQUENCE [LARGE SCALE GENOMIC DNA]</scope>
    <source>
        <strain evidence="3">Ch88</strain>
    </source>
</reference>
<dbReference type="SMART" id="SM00938">
    <property type="entry name" value="P-II"/>
    <property type="match status" value="1"/>
</dbReference>
<evidence type="ECO:0000256" key="1">
    <source>
        <dbReference type="RuleBase" id="RU003936"/>
    </source>
</evidence>
<evidence type="ECO:0000313" key="4">
    <source>
        <dbReference type="Proteomes" id="UP000288215"/>
    </source>
</evidence>
<dbReference type="PANTHER" id="PTHR30115:SF18">
    <property type="entry name" value="NITROGEN REGULATORY PROTEIN P-II"/>
    <property type="match status" value="1"/>
</dbReference>
<dbReference type="GO" id="GO:0005829">
    <property type="term" value="C:cytosol"/>
    <property type="evidence" value="ECO:0007669"/>
    <property type="project" value="TreeGrafter"/>
</dbReference>
<dbReference type="PROSITE" id="PS00638">
    <property type="entry name" value="PII_GLNB_CTER"/>
    <property type="match status" value="1"/>
</dbReference>
<dbReference type="EMBL" id="RXGA01000004">
    <property type="protein sequence ID" value="RWX72767.1"/>
    <property type="molecule type" value="Genomic_DNA"/>
</dbReference>
<name>A0A3S4UFK0_METS7</name>
<dbReference type="GO" id="GO:0005524">
    <property type="term" value="F:ATP binding"/>
    <property type="evidence" value="ECO:0007669"/>
    <property type="project" value="TreeGrafter"/>
</dbReference>
<feature type="region of interest" description="Disordered" evidence="2">
    <location>
        <begin position="106"/>
        <end position="142"/>
    </location>
</feature>
<accession>A0A3S4UFK0</accession>
<sequence>MKLVIAYIKPEKLEDVKRELDSREVFRMSVTKAKGCGETKGYVESYRGVKKDVYLLPKLRLEIAVNDDFVETVVEGIIKAARTGKIGDGKIFILPLEECVRIRTGERGPDAVGGWSRYSSKHAPNQRTWRPEEQKPKEAGAS</sequence>
<dbReference type="PROSITE" id="PS51343">
    <property type="entry name" value="PII_GLNB_DOM"/>
    <property type="match status" value="1"/>
</dbReference>
<dbReference type="SUPFAM" id="SSF54913">
    <property type="entry name" value="GlnB-like"/>
    <property type="match status" value="1"/>
</dbReference>
<feature type="compositionally biased region" description="Basic and acidic residues" evidence="2">
    <location>
        <begin position="129"/>
        <end position="142"/>
    </location>
</feature>